<dbReference type="EMBL" id="BAAANL010000001">
    <property type="protein sequence ID" value="GAA1848377.1"/>
    <property type="molecule type" value="Genomic_DNA"/>
</dbReference>
<dbReference type="Pfam" id="PF00239">
    <property type="entry name" value="Resolvase"/>
    <property type="match status" value="1"/>
</dbReference>
<sequence length="108" mass="11924">MSGAALEPLVYGYVRVEENAPPGAVRRLEDELRALVESRGMCFGATFYDVVPGQRGGLRELTEELRRSESRLVVVPTLDHLSRHPGVRAELLNQLRDEARATVVPLAA</sequence>
<gene>
    <name evidence="2" type="ORF">GCM10009751_00600</name>
</gene>
<dbReference type="RefSeq" id="WP_344098667.1">
    <property type="nucleotide sequence ID" value="NZ_BAAANL010000001.1"/>
</dbReference>
<dbReference type="SUPFAM" id="SSF53041">
    <property type="entry name" value="Resolvase-like"/>
    <property type="match status" value="1"/>
</dbReference>
<keyword evidence="3" id="KW-1185">Reference proteome</keyword>
<reference evidence="2 3" key="1">
    <citation type="journal article" date="2019" name="Int. J. Syst. Evol. Microbiol.">
        <title>The Global Catalogue of Microorganisms (GCM) 10K type strain sequencing project: providing services to taxonomists for standard genome sequencing and annotation.</title>
        <authorList>
            <consortium name="The Broad Institute Genomics Platform"/>
            <consortium name="The Broad Institute Genome Sequencing Center for Infectious Disease"/>
            <person name="Wu L."/>
            <person name="Ma J."/>
        </authorList>
    </citation>
    <scope>NUCLEOTIDE SEQUENCE [LARGE SCALE GENOMIC DNA]</scope>
    <source>
        <strain evidence="2 3">JCM 14326</strain>
    </source>
</reference>
<protein>
    <recommendedName>
        <fullName evidence="1">Resolvase/invertase-type recombinase catalytic domain-containing protein</fullName>
    </recommendedName>
</protein>
<evidence type="ECO:0000313" key="2">
    <source>
        <dbReference type="EMBL" id="GAA1848377.1"/>
    </source>
</evidence>
<dbReference type="Proteomes" id="UP001501094">
    <property type="component" value="Unassembled WGS sequence"/>
</dbReference>
<feature type="domain" description="Resolvase/invertase-type recombinase catalytic" evidence="1">
    <location>
        <begin position="10"/>
        <end position="99"/>
    </location>
</feature>
<evidence type="ECO:0000259" key="1">
    <source>
        <dbReference type="Pfam" id="PF00239"/>
    </source>
</evidence>
<accession>A0ABN2N1S6</accession>
<organism evidence="2 3">
    <name type="scientific">Myceligenerans crystallogenes</name>
    <dbReference type="NCBI Taxonomy" id="316335"/>
    <lineage>
        <taxon>Bacteria</taxon>
        <taxon>Bacillati</taxon>
        <taxon>Actinomycetota</taxon>
        <taxon>Actinomycetes</taxon>
        <taxon>Micrococcales</taxon>
        <taxon>Promicromonosporaceae</taxon>
        <taxon>Myceligenerans</taxon>
    </lineage>
</organism>
<comment type="caution">
    <text evidence="2">The sequence shown here is derived from an EMBL/GenBank/DDBJ whole genome shotgun (WGS) entry which is preliminary data.</text>
</comment>
<proteinExistence type="predicted"/>
<dbReference type="InterPro" id="IPR036162">
    <property type="entry name" value="Resolvase-like_N_sf"/>
</dbReference>
<dbReference type="InterPro" id="IPR006119">
    <property type="entry name" value="Resolv_N"/>
</dbReference>
<evidence type="ECO:0000313" key="3">
    <source>
        <dbReference type="Proteomes" id="UP001501094"/>
    </source>
</evidence>
<name>A0ABN2N1S6_9MICO</name>